<reference evidence="2" key="1">
    <citation type="journal article" date="2023" name="G3 (Bethesda)">
        <title>A reference genome for the long-term kleptoplast-retaining sea slug Elysia crispata morphotype clarki.</title>
        <authorList>
            <person name="Eastman K.E."/>
            <person name="Pendleton A.L."/>
            <person name="Shaikh M.A."/>
            <person name="Suttiyut T."/>
            <person name="Ogas R."/>
            <person name="Tomko P."/>
            <person name="Gavelis G."/>
            <person name="Widhalm J.R."/>
            <person name="Wisecaver J.H."/>
        </authorList>
    </citation>
    <scope>NUCLEOTIDE SEQUENCE</scope>
    <source>
        <strain evidence="2">ECLA1</strain>
    </source>
</reference>
<comment type="caution">
    <text evidence="2">The sequence shown here is derived from an EMBL/GenBank/DDBJ whole genome shotgun (WGS) entry which is preliminary data.</text>
</comment>
<evidence type="ECO:0000256" key="1">
    <source>
        <dbReference type="SAM" id="MobiDB-lite"/>
    </source>
</evidence>
<feature type="region of interest" description="Disordered" evidence="1">
    <location>
        <begin position="21"/>
        <end position="50"/>
    </location>
</feature>
<organism evidence="2 3">
    <name type="scientific">Elysia crispata</name>
    <name type="common">lettuce slug</name>
    <dbReference type="NCBI Taxonomy" id="231223"/>
    <lineage>
        <taxon>Eukaryota</taxon>
        <taxon>Metazoa</taxon>
        <taxon>Spiralia</taxon>
        <taxon>Lophotrochozoa</taxon>
        <taxon>Mollusca</taxon>
        <taxon>Gastropoda</taxon>
        <taxon>Heterobranchia</taxon>
        <taxon>Euthyneura</taxon>
        <taxon>Panpulmonata</taxon>
        <taxon>Sacoglossa</taxon>
        <taxon>Placobranchoidea</taxon>
        <taxon>Plakobranchidae</taxon>
        <taxon>Elysia</taxon>
    </lineage>
</organism>
<gene>
    <name evidence="2" type="ORF">RRG08_019901</name>
</gene>
<dbReference type="EMBL" id="JAWDGP010005643">
    <property type="protein sequence ID" value="KAK3754741.1"/>
    <property type="molecule type" value="Genomic_DNA"/>
</dbReference>
<protein>
    <submittedName>
        <fullName evidence="2">Uncharacterized protein</fullName>
    </submittedName>
</protein>
<accession>A0AAE0YR20</accession>
<evidence type="ECO:0000313" key="3">
    <source>
        <dbReference type="Proteomes" id="UP001283361"/>
    </source>
</evidence>
<evidence type="ECO:0000313" key="2">
    <source>
        <dbReference type="EMBL" id="KAK3754741.1"/>
    </source>
</evidence>
<proteinExistence type="predicted"/>
<sequence length="70" mass="7847">MKSRAVSITAHRTDARKRILRNKHMEQKTRRDKREPILGPDHPLPSLPHFSFSPAGQASLVSSSLILSSC</sequence>
<keyword evidence="3" id="KW-1185">Reference proteome</keyword>
<feature type="compositionally biased region" description="Basic and acidic residues" evidence="1">
    <location>
        <begin position="21"/>
        <end position="36"/>
    </location>
</feature>
<dbReference type="Proteomes" id="UP001283361">
    <property type="component" value="Unassembled WGS sequence"/>
</dbReference>
<dbReference type="AlphaFoldDB" id="A0AAE0YR20"/>
<name>A0AAE0YR20_9GAST</name>